<sequence length="86" mass="9800">MKKEISSRESTVKKAGSKMTVEMRITNLARSPRQRQNLLLLLHEVVDEAEALVPLAEVEVQREDVVNECGLQVLQTGFINVFRFTM</sequence>
<name>A0AAN8FM76_TRICO</name>
<gene>
    <name evidence="1" type="ORF">GCK32_022431</name>
</gene>
<dbReference type="AlphaFoldDB" id="A0AAN8FM76"/>
<organism evidence="1 2">
    <name type="scientific">Trichostrongylus colubriformis</name>
    <name type="common">Black scour worm</name>
    <dbReference type="NCBI Taxonomy" id="6319"/>
    <lineage>
        <taxon>Eukaryota</taxon>
        <taxon>Metazoa</taxon>
        <taxon>Ecdysozoa</taxon>
        <taxon>Nematoda</taxon>
        <taxon>Chromadorea</taxon>
        <taxon>Rhabditida</taxon>
        <taxon>Rhabditina</taxon>
        <taxon>Rhabditomorpha</taxon>
        <taxon>Strongyloidea</taxon>
        <taxon>Trichostrongylidae</taxon>
        <taxon>Trichostrongylus</taxon>
    </lineage>
</organism>
<accession>A0AAN8FM76</accession>
<dbReference type="EMBL" id="WIXE01016614">
    <property type="protein sequence ID" value="KAK5972475.1"/>
    <property type="molecule type" value="Genomic_DNA"/>
</dbReference>
<protein>
    <submittedName>
        <fullName evidence="1">Uncharacterized protein</fullName>
    </submittedName>
</protein>
<comment type="caution">
    <text evidence="1">The sequence shown here is derived from an EMBL/GenBank/DDBJ whole genome shotgun (WGS) entry which is preliminary data.</text>
</comment>
<evidence type="ECO:0000313" key="2">
    <source>
        <dbReference type="Proteomes" id="UP001331761"/>
    </source>
</evidence>
<evidence type="ECO:0000313" key="1">
    <source>
        <dbReference type="EMBL" id="KAK5972475.1"/>
    </source>
</evidence>
<reference evidence="1 2" key="1">
    <citation type="submission" date="2019-10" db="EMBL/GenBank/DDBJ databases">
        <title>Assembly and Annotation for the nematode Trichostrongylus colubriformis.</title>
        <authorList>
            <person name="Martin J."/>
        </authorList>
    </citation>
    <scope>NUCLEOTIDE SEQUENCE [LARGE SCALE GENOMIC DNA]</scope>
    <source>
        <strain evidence="1">G859</strain>
        <tissue evidence="1">Whole worm</tissue>
    </source>
</reference>
<dbReference type="Proteomes" id="UP001331761">
    <property type="component" value="Unassembled WGS sequence"/>
</dbReference>
<proteinExistence type="predicted"/>
<keyword evidence="2" id="KW-1185">Reference proteome</keyword>